<evidence type="ECO:0000256" key="9">
    <source>
        <dbReference type="ARBA" id="ARBA00081809"/>
    </source>
</evidence>
<dbReference type="Gene3D" id="3.40.50.300">
    <property type="entry name" value="P-loop containing nucleotide triphosphate hydrolases"/>
    <property type="match status" value="1"/>
</dbReference>
<dbReference type="GO" id="GO:1990904">
    <property type="term" value="C:ribonucleoprotein complex"/>
    <property type="evidence" value="ECO:0007669"/>
    <property type="project" value="TreeGrafter"/>
</dbReference>
<dbReference type="GO" id="GO:0043022">
    <property type="term" value="F:ribosome binding"/>
    <property type="evidence" value="ECO:0007669"/>
    <property type="project" value="TreeGrafter"/>
</dbReference>
<evidence type="ECO:0000313" key="12">
    <source>
        <dbReference type="EMBL" id="TEB39708.1"/>
    </source>
</evidence>
<accession>A0A4Y7U0X8</accession>
<dbReference type="Gene3D" id="2.40.30.10">
    <property type="entry name" value="Translation factors"/>
    <property type="match status" value="1"/>
</dbReference>
<evidence type="ECO:0000313" key="13">
    <source>
        <dbReference type="Proteomes" id="UP000298030"/>
    </source>
</evidence>
<dbReference type="SMART" id="SM00838">
    <property type="entry name" value="EFG_C"/>
    <property type="match status" value="1"/>
</dbReference>
<dbReference type="AlphaFoldDB" id="A0A4Y7U0X8"/>
<comment type="caution">
    <text evidence="12">The sequence shown here is derived from an EMBL/GenBank/DDBJ whole genome shotgun (WGS) entry which is preliminary data.</text>
</comment>
<dbReference type="GO" id="GO:0005829">
    <property type="term" value="C:cytosol"/>
    <property type="evidence" value="ECO:0007669"/>
    <property type="project" value="TreeGrafter"/>
</dbReference>
<dbReference type="SUPFAM" id="SSF54980">
    <property type="entry name" value="EF-G C-terminal domain-like"/>
    <property type="match status" value="2"/>
</dbReference>
<keyword evidence="4" id="KW-0547">Nucleotide-binding</keyword>
<dbReference type="InterPro" id="IPR009000">
    <property type="entry name" value="Transl_B-barrel_sf"/>
</dbReference>
<dbReference type="PROSITE" id="PS51722">
    <property type="entry name" value="G_TR_2"/>
    <property type="match status" value="1"/>
</dbReference>
<dbReference type="GO" id="GO:0042256">
    <property type="term" value="P:cytosolic ribosome assembly"/>
    <property type="evidence" value="ECO:0007669"/>
    <property type="project" value="TreeGrafter"/>
</dbReference>
<protein>
    <recommendedName>
        <fullName evidence="8">Ribosome assembly protein 1</fullName>
    </recommendedName>
    <alternativeName>
        <fullName evidence="9">Elongation factor-like 1</fullName>
    </alternativeName>
</protein>
<dbReference type="SUPFAM" id="SSF54211">
    <property type="entry name" value="Ribosomal protein S5 domain 2-like"/>
    <property type="match status" value="1"/>
</dbReference>
<dbReference type="GO" id="GO:0003746">
    <property type="term" value="F:translation elongation factor activity"/>
    <property type="evidence" value="ECO:0007669"/>
    <property type="project" value="UniProtKB-KW"/>
</dbReference>
<dbReference type="Gene3D" id="3.30.230.10">
    <property type="match status" value="1"/>
</dbReference>
<dbReference type="Pfam" id="PF00009">
    <property type="entry name" value="GTP_EFTU"/>
    <property type="match status" value="1"/>
</dbReference>
<dbReference type="CDD" id="cd16261">
    <property type="entry name" value="EF2_snRNP_III"/>
    <property type="match status" value="1"/>
</dbReference>
<dbReference type="STRING" id="71717.A0A4Y7U0X8"/>
<feature type="region of interest" description="Disordered" evidence="10">
    <location>
        <begin position="455"/>
        <end position="494"/>
    </location>
</feature>
<dbReference type="GO" id="GO:0005525">
    <property type="term" value="F:GTP binding"/>
    <property type="evidence" value="ECO:0007669"/>
    <property type="project" value="UniProtKB-KW"/>
</dbReference>
<dbReference type="FunFam" id="3.40.50.300:FF:000746">
    <property type="entry name" value="Ribosome assembly protein 1"/>
    <property type="match status" value="1"/>
</dbReference>
<dbReference type="InterPro" id="IPR041095">
    <property type="entry name" value="EFG_II"/>
</dbReference>
<dbReference type="Pfam" id="PF25118">
    <property type="entry name" value="EFL1"/>
    <property type="match status" value="1"/>
</dbReference>
<sequence>MTMATMNSPPDPANIRILTTMGHVDHGKTTLMDTLLAANNIISSRMAGKMRYLDSREDEQERGITMESSAVSLKFQVLDNTVEGERRTKTYIVNMIDTPGHVDFSTEVSTAARLCDGALVLVDVVEGVCTQTIAVLRQAWRDRLKPILVINKMDRLITELRLAPVEAYHHLARVIEDVNAVMGSFFASERMEDDLRWREERERRLAEKKDAQADETEAHVHDDVEFPEKDDEDIYFAPEKGNVIFASAIDGWGFRVGKFAQLYAQKLGIKEANLRRVLWGDYFIDPKTKKVISYKHLRGRALKPLFVQFVLENIWAVYDSVLINTNPDKVEKIVKTLNLKILPRDMRSNDTRSLLQLIFTQWLSLSTAVIQAAIDVIPPPAAAQATRIPKMLYPDIRDNTLPPKNKSEEDLYASKSGPDAYVVGYVSKMFATAAKDLPENKKRVLTAEEMRARAKEARAAREAAQNGGEAPTPQLLSSAVSEAPGSGSTDEAENAKAKNVEVILGFARLYSGALHVGDPVYAVLPKYNPTLAPTHPHNTRYLLKAEVEGLYVMMGRELVAVESVRAGNIFAIKGLEGKVWRSATICAMGEANSVDIDHVVAHGPCLVNFGAVNRASAPIVRVALEPEKPADMQKLVNGLKLLSQSDPCVETFQQQTGEHVILTAGELHLERCLKDLRERFAQVEIQPSKPIVPFRETAVKASDMAPTKTLGAPRGTIKGSSALNIVQFTVRAAPIPAGILDYILENVGILKKLQREYTAKQAGKQEDEIEAQEEEFQDHHGDVVRKPTATKEKFWTLLEEKCLEAGSEWEGISDKIWAFGPQKAGGCLLVDARKPNALASLRRKLEKARSEESLTETDRIIGDFDNHVETGFQLAAFQGPLCAEPVEGLAYFVEQLDVDRDALEKEIGQNRMAQVTGSIITSVRDACRGGLLDWSPRLMLAMYTCDIQASTDVLGKVYVVVAKRRGKIVAEEMKEGTSFFNITALLPVVESFGFSDDIRKRTSGAASPQLIFSGYELLDLDPFWVPTTEEELEDLGEKSDRVNVAKVYMDAVRDRKGMFVDRKIVEHAEKQRTLKR</sequence>
<dbReference type="SUPFAM" id="SSF52540">
    <property type="entry name" value="P-loop containing nucleoside triphosphate hydrolases"/>
    <property type="match status" value="1"/>
</dbReference>
<evidence type="ECO:0000256" key="7">
    <source>
        <dbReference type="ARBA" id="ARBA00048548"/>
    </source>
</evidence>
<dbReference type="Pfam" id="PF00679">
    <property type="entry name" value="EFG_C"/>
    <property type="match status" value="1"/>
</dbReference>
<dbReference type="Gene3D" id="3.30.70.240">
    <property type="match status" value="1"/>
</dbReference>
<dbReference type="InterPro" id="IPR005225">
    <property type="entry name" value="Small_GTP-bd"/>
</dbReference>
<proteinExistence type="predicted"/>
<comment type="catalytic activity">
    <reaction evidence="7">
        <text>GTP + H2O = GDP + phosphate + H(+)</text>
        <dbReference type="Rhea" id="RHEA:19669"/>
        <dbReference type="ChEBI" id="CHEBI:15377"/>
        <dbReference type="ChEBI" id="CHEBI:15378"/>
        <dbReference type="ChEBI" id="CHEBI:37565"/>
        <dbReference type="ChEBI" id="CHEBI:43474"/>
        <dbReference type="ChEBI" id="CHEBI:58189"/>
    </reaction>
</comment>
<keyword evidence="6" id="KW-0342">GTP-binding</keyword>
<dbReference type="InterPro" id="IPR027417">
    <property type="entry name" value="P-loop_NTPase"/>
</dbReference>
<reference evidence="12 13" key="1">
    <citation type="journal article" date="2019" name="Nat. Ecol. Evol.">
        <title>Megaphylogeny resolves global patterns of mushroom evolution.</title>
        <authorList>
            <person name="Varga T."/>
            <person name="Krizsan K."/>
            <person name="Foldi C."/>
            <person name="Dima B."/>
            <person name="Sanchez-Garcia M."/>
            <person name="Sanchez-Ramirez S."/>
            <person name="Szollosi G.J."/>
            <person name="Szarkandi J.G."/>
            <person name="Papp V."/>
            <person name="Albert L."/>
            <person name="Andreopoulos W."/>
            <person name="Angelini C."/>
            <person name="Antonin V."/>
            <person name="Barry K.W."/>
            <person name="Bougher N.L."/>
            <person name="Buchanan P."/>
            <person name="Buyck B."/>
            <person name="Bense V."/>
            <person name="Catcheside P."/>
            <person name="Chovatia M."/>
            <person name="Cooper J."/>
            <person name="Damon W."/>
            <person name="Desjardin D."/>
            <person name="Finy P."/>
            <person name="Geml J."/>
            <person name="Haridas S."/>
            <person name="Hughes K."/>
            <person name="Justo A."/>
            <person name="Karasinski D."/>
            <person name="Kautmanova I."/>
            <person name="Kiss B."/>
            <person name="Kocsube S."/>
            <person name="Kotiranta H."/>
            <person name="LaButti K.M."/>
            <person name="Lechner B.E."/>
            <person name="Liimatainen K."/>
            <person name="Lipzen A."/>
            <person name="Lukacs Z."/>
            <person name="Mihaltcheva S."/>
            <person name="Morgado L.N."/>
            <person name="Niskanen T."/>
            <person name="Noordeloos M.E."/>
            <person name="Ohm R.A."/>
            <person name="Ortiz-Santana B."/>
            <person name="Ovrebo C."/>
            <person name="Racz N."/>
            <person name="Riley R."/>
            <person name="Savchenko A."/>
            <person name="Shiryaev A."/>
            <person name="Soop K."/>
            <person name="Spirin V."/>
            <person name="Szebenyi C."/>
            <person name="Tomsovsky M."/>
            <person name="Tulloss R.E."/>
            <person name="Uehling J."/>
            <person name="Grigoriev I.V."/>
            <person name="Vagvolgyi C."/>
            <person name="Papp T."/>
            <person name="Martin F.M."/>
            <person name="Miettinen O."/>
            <person name="Hibbett D.S."/>
            <person name="Nagy L.G."/>
        </authorList>
    </citation>
    <scope>NUCLEOTIDE SEQUENCE [LARGE SCALE GENOMIC DNA]</scope>
    <source>
        <strain evidence="12 13">FP101781</strain>
    </source>
</reference>
<evidence type="ECO:0000256" key="6">
    <source>
        <dbReference type="ARBA" id="ARBA00023134"/>
    </source>
</evidence>
<dbReference type="Gene3D" id="3.30.70.870">
    <property type="entry name" value="Elongation Factor G (Translational Gtpase), domain 3"/>
    <property type="match status" value="1"/>
</dbReference>
<evidence type="ECO:0000256" key="4">
    <source>
        <dbReference type="ARBA" id="ARBA00022741"/>
    </source>
</evidence>
<name>A0A4Y7U0X8_COPMI</name>
<evidence type="ECO:0000256" key="5">
    <source>
        <dbReference type="ARBA" id="ARBA00022801"/>
    </source>
</evidence>
<dbReference type="CDD" id="cd01885">
    <property type="entry name" value="EF2"/>
    <property type="match status" value="1"/>
</dbReference>
<dbReference type="InterPro" id="IPR000795">
    <property type="entry name" value="T_Tr_GTP-bd_dom"/>
</dbReference>
<dbReference type="PANTHER" id="PTHR42908:SF3">
    <property type="entry name" value="ELONGATION FACTOR-LIKE GTPASE 1"/>
    <property type="match status" value="1"/>
</dbReference>
<organism evidence="12 13">
    <name type="scientific">Coprinellus micaceus</name>
    <name type="common">Glistening ink-cap mushroom</name>
    <name type="synonym">Coprinus micaceus</name>
    <dbReference type="NCBI Taxonomy" id="71717"/>
    <lineage>
        <taxon>Eukaryota</taxon>
        <taxon>Fungi</taxon>
        <taxon>Dikarya</taxon>
        <taxon>Basidiomycota</taxon>
        <taxon>Agaricomycotina</taxon>
        <taxon>Agaricomycetes</taxon>
        <taxon>Agaricomycetidae</taxon>
        <taxon>Agaricales</taxon>
        <taxon>Agaricineae</taxon>
        <taxon>Psathyrellaceae</taxon>
        <taxon>Coprinellus</taxon>
    </lineage>
</organism>
<evidence type="ECO:0000256" key="10">
    <source>
        <dbReference type="SAM" id="MobiDB-lite"/>
    </source>
</evidence>
<dbReference type="Proteomes" id="UP000298030">
    <property type="component" value="Unassembled WGS sequence"/>
</dbReference>
<dbReference type="NCBIfam" id="TIGR00231">
    <property type="entry name" value="small_GTP"/>
    <property type="match status" value="1"/>
</dbReference>
<dbReference type="Gene3D" id="3.90.1430.10">
    <property type="entry name" value="Yeast translation eEF2 (G' domain)"/>
    <property type="match status" value="1"/>
</dbReference>
<evidence type="ECO:0000256" key="2">
    <source>
        <dbReference type="ARBA" id="ARBA00022490"/>
    </source>
</evidence>
<evidence type="ECO:0000256" key="1">
    <source>
        <dbReference type="ARBA" id="ARBA00004496"/>
    </source>
</evidence>
<keyword evidence="3" id="KW-0690">Ribosome biogenesis</keyword>
<dbReference type="InterPro" id="IPR056752">
    <property type="entry name" value="EFL1"/>
</dbReference>
<dbReference type="InterPro" id="IPR014721">
    <property type="entry name" value="Ribsml_uS5_D2-typ_fold_subgr"/>
</dbReference>
<dbReference type="CDD" id="cd01681">
    <property type="entry name" value="aeEF2_snRNP_like_IV"/>
    <property type="match status" value="1"/>
</dbReference>
<comment type="subcellular location">
    <subcellularLocation>
        <location evidence="1">Cytoplasm</location>
    </subcellularLocation>
</comment>
<dbReference type="OrthoDB" id="364892at2759"/>
<evidence type="ECO:0000256" key="8">
    <source>
        <dbReference type="ARBA" id="ARBA00068031"/>
    </source>
</evidence>
<keyword evidence="2" id="KW-0963">Cytoplasm</keyword>
<keyword evidence="5" id="KW-0378">Hydrolase</keyword>
<gene>
    <name evidence="12" type="ORF">FA13DRAFT_1808092</name>
</gene>
<dbReference type="CDD" id="cd16268">
    <property type="entry name" value="EF2_II"/>
    <property type="match status" value="1"/>
</dbReference>
<keyword evidence="12" id="KW-0648">Protein biosynthesis</keyword>
<dbReference type="InterPro" id="IPR000640">
    <property type="entry name" value="EFG_V-like"/>
</dbReference>
<dbReference type="SUPFAM" id="SSF50447">
    <property type="entry name" value="Translation proteins"/>
    <property type="match status" value="1"/>
</dbReference>
<dbReference type="Pfam" id="PF14492">
    <property type="entry name" value="EFG_III"/>
    <property type="match status" value="1"/>
</dbReference>
<dbReference type="PRINTS" id="PR00315">
    <property type="entry name" value="ELONGATNFCT"/>
</dbReference>
<dbReference type="FunFam" id="3.30.70.870:FF:000002">
    <property type="entry name" value="Translation elongation factor 2"/>
    <property type="match status" value="1"/>
</dbReference>
<feature type="domain" description="Tr-type G" evidence="11">
    <location>
        <begin position="13"/>
        <end position="274"/>
    </location>
</feature>
<dbReference type="InterPro" id="IPR020568">
    <property type="entry name" value="Ribosomal_Su5_D2-typ_SF"/>
</dbReference>
<dbReference type="GO" id="GO:0003924">
    <property type="term" value="F:GTPase activity"/>
    <property type="evidence" value="ECO:0007669"/>
    <property type="project" value="InterPro"/>
</dbReference>
<dbReference type="CDD" id="cd04096">
    <property type="entry name" value="eEF2_snRNP_like_C"/>
    <property type="match status" value="1"/>
</dbReference>
<keyword evidence="12" id="KW-0251">Elongation factor</keyword>
<dbReference type="PANTHER" id="PTHR42908">
    <property type="entry name" value="TRANSLATION ELONGATION FACTOR-RELATED"/>
    <property type="match status" value="1"/>
</dbReference>
<dbReference type="EMBL" id="QPFP01000001">
    <property type="protein sequence ID" value="TEB39708.1"/>
    <property type="molecule type" value="Genomic_DNA"/>
</dbReference>
<keyword evidence="13" id="KW-1185">Reference proteome</keyword>
<dbReference type="InterPro" id="IPR035647">
    <property type="entry name" value="EFG_III/V"/>
</dbReference>
<evidence type="ECO:0000256" key="3">
    <source>
        <dbReference type="ARBA" id="ARBA00022517"/>
    </source>
</evidence>
<dbReference type="FunFam" id="3.30.70.240:FF:000006">
    <property type="entry name" value="Elongation factor like GTPase 1"/>
    <property type="match status" value="1"/>
</dbReference>
<evidence type="ECO:0000259" key="11">
    <source>
        <dbReference type="PROSITE" id="PS51722"/>
    </source>
</evidence>
<dbReference type="FunFam" id="3.90.1430.10:FF:000002">
    <property type="entry name" value="Elongation factor like GTPase 1"/>
    <property type="match status" value="1"/>
</dbReference>